<organism evidence="5 6">
    <name type="scientific">Penicillium malachiteum</name>
    <dbReference type="NCBI Taxonomy" id="1324776"/>
    <lineage>
        <taxon>Eukaryota</taxon>
        <taxon>Fungi</taxon>
        <taxon>Dikarya</taxon>
        <taxon>Ascomycota</taxon>
        <taxon>Pezizomycotina</taxon>
        <taxon>Eurotiomycetes</taxon>
        <taxon>Eurotiomycetidae</taxon>
        <taxon>Eurotiales</taxon>
        <taxon>Aspergillaceae</taxon>
        <taxon>Penicillium</taxon>
    </lineage>
</organism>
<evidence type="ECO:0000313" key="6">
    <source>
        <dbReference type="Proteomes" id="UP001215712"/>
    </source>
</evidence>
<name>A0AAD6HTS7_9EURO</name>
<dbReference type="PROSITE" id="PS50088">
    <property type="entry name" value="ANK_REPEAT"/>
    <property type="match status" value="9"/>
</dbReference>
<evidence type="ECO:0000256" key="4">
    <source>
        <dbReference type="PROSITE-ProRule" id="PRU00023"/>
    </source>
</evidence>
<dbReference type="EMBL" id="JAQJAN010000002">
    <property type="protein sequence ID" value="KAJ5738043.1"/>
    <property type="molecule type" value="Genomic_DNA"/>
</dbReference>
<feature type="repeat" description="ANK" evidence="4">
    <location>
        <begin position="550"/>
        <end position="582"/>
    </location>
</feature>
<dbReference type="PANTHER" id="PTHR24161:SF85">
    <property type="entry name" value="PALMITOYLTRANSFERASE HIP14"/>
    <property type="match status" value="1"/>
</dbReference>
<dbReference type="InterPro" id="IPR002110">
    <property type="entry name" value="Ankyrin_rpt"/>
</dbReference>
<dbReference type="Gene3D" id="1.25.40.20">
    <property type="entry name" value="Ankyrin repeat-containing domain"/>
    <property type="match status" value="5"/>
</dbReference>
<feature type="repeat" description="ANK" evidence="4">
    <location>
        <begin position="583"/>
        <end position="615"/>
    </location>
</feature>
<dbReference type="Pfam" id="PF13637">
    <property type="entry name" value="Ank_4"/>
    <property type="match status" value="1"/>
</dbReference>
<dbReference type="Proteomes" id="UP001215712">
    <property type="component" value="Unassembled WGS sequence"/>
</dbReference>
<dbReference type="SUPFAM" id="SSF48403">
    <property type="entry name" value="Ankyrin repeat"/>
    <property type="match status" value="3"/>
</dbReference>
<evidence type="ECO:0000256" key="1">
    <source>
        <dbReference type="ARBA" id="ARBA00012210"/>
    </source>
</evidence>
<feature type="repeat" description="ANK" evidence="4">
    <location>
        <begin position="92"/>
        <end position="124"/>
    </location>
</feature>
<keyword evidence="3 4" id="KW-0040">ANK repeat</keyword>
<feature type="repeat" description="ANK" evidence="4">
    <location>
        <begin position="223"/>
        <end position="248"/>
    </location>
</feature>
<protein>
    <recommendedName>
        <fullName evidence="1">protein S-acyltransferase</fullName>
        <ecNumber evidence="1">2.3.1.225</ecNumber>
    </recommendedName>
</protein>
<dbReference type="GO" id="GO:0019706">
    <property type="term" value="F:protein-cysteine S-palmitoyltransferase activity"/>
    <property type="evidence" value="ECO:0007669"/>
    <property type="project" value="UniProtKB-EC"/>
</dbReference>
<feature type="repeat" description="ANK" evidence="4">
    <location>
        <begin position="189"/>
        <end position="221"/>
    </location>
</feature>
<sequence length="704" mass="78893">MTNEVEERELQRFDFEIMNTALWRGNYHVFNQQIQQIQDISPIELIFRQMLLASHDPRSCKLPLHIASERGDLNSVKDLLNKGFDLYGQCFHQQTALHHAAWAGSVGIVEELLRQGIDVLKKDKDGNTALHIAAELGCAPVVRLISTQSNVNLEGCNGLSPLHFAAMNGHTSVVEELREANVNSRDKGIGWTPLHCAAENGHQGVITLLISRGAIVDAKDDHVGWTPLHIAAMAGHQSALDSLLKFSAKPTKDYFGWTPSHFAVLNGNLKISQQLMNEETRRFFRKVASSLFNNKASFLADGVLTSLHCKVISDRGVLDNFIFENGSLNFCFEQRGGDKTLRWFQGDPKLGTAVQLLLNHKIQPSTPSHGMLGTAFKEANGNIKYFWSQDYNVNPRGYGAFTRLLIRKPFVTTRAGEDSDTRKYLDKTLLHCVRNGGKDIAWLLLMYGADVNAQDNDGDTTLHLALRNIAHPTAQIPTRTLEIKSRPDPFHHPVDNEAILRLLLERDVKVELEGSEGKKPLHLAIEGDSEAITRLLLEKGADKDGQNTLDKNRPLHTAIQRHSLAITRLLLERGVEMEAENQDGKKPLHLAIERDSVAITQLLLEKGADTEGHNTRDKRRPLHYAANRNTDIFTRLLLEKGADKEAQDMYGMRPLHYANLWIGSGSGVNKRLLIEWGADQEAKDNKGNKLRRYASSLWKPWRAG</sequence>
<comment type="caution">
    <text evidence="5">The sequence shown here is derived from an EMBL/GenBank/DDBJ whole genome shotgun (WGS) entry which is preliminary data.</text>
</comment>
<feature type="repeat" description="ANK" evidence="4">
    <location>
        <begin position="157"/>
        <end position="183"/>
    </location>
</feature>
<dbReference type="SMART" id="SM00248">
    <property type="entry name" value="ANK"/>
    <property type="match status" value="13"/>
</dbReference>
<dbReference type="PANTHER" id="PTHR24161">
    <property type="entry name" value="ANK_REP_REGION DOMAIN-CONTAINING PROTEIN-RELATED"/>
    <property type="match status" value="1"/>
</dbReference>
<feature type="repeat" description="ANK" evidence="4">
    <location>
        <begin position="59"/>
        <end position="86"/>
    </location>
</feature>
<evidence type="ECO:0000256" key="2">
    <source>
        <dbReference type="ARBA" id="ARBA00022737"/>
    </source>
</evidence>
<dbReference type="Pfam" id="PF12796">
    <property type="entry name" value="Ank_2"/>
    <property type="match status" value="4"/>
</dbReference>
<feature type="repeat" description="ANK" evidence="4">
    <location>
        <begin position="516"/>
        <end position="548"/>
    </location>
</feature>
<evidence type="ECO:0000313" key="5">
    <source>
        <dbReference type="EMBL" id="KAJ5738043.1"/>
    </source>
</evidence>
<feature type="repeat" description="ANK" evidence="4">
    <location>
        <begin position="617"/>
        <end position="649"/>
    </location>
</feature>
<keyword evidence="6" id="KW-1185">Reference proteome</keyword>
<dbReference type="InterPro" id="IPR036770">
    <property type="entry name" value="Ankyrin_rpt-contain_sf"/>
</dbReference>
<dbReference type="AlphaFoldDB" id="A0AAD6HTS7"/>
<keyword evidence="2" id="KW-0677">Repeat</keyword>
<dbReference type="PROSITE" id="PS50297">
    <property type="entry name" value="ANK_REP_REGION"/>
    <property type="match status" value="9"/>
</dbReference>
<dbReference type="EC" id="2.3.1.225" evidence="1"/>
<proteinExistence type="predicted"/>
<accession>A0AAD6HTS7</accession>
<evidence type="ECO:0000256" key="3">
    <source>
        <dbReference type="ARBA" id="ARBA00023043"/>
    </source>
</evidence>
<reference evidence="5" key="2">
    <citation type="submission" date="2023-01" db="EMBL/GenBank/DDBJ databases">
        <authorList>
            <person name="Petersen C."/>
        </authorList>
    </citation>
    <scope>NUCLEOTIDE SEQUENCE</scope>
    <source>
        <strain evidence="5">IBT 17514</strain>
    </source>
</reference>
<dbReference type="PRINTS" id="PR01415">
    <property type="entry name" value="ANKYRIN"/>
</dbReference>
<gene>
    <name evidence="5" type="ORF">N7493_001198</name>
</gene>
<dbReference type="Pfam" id="PF00023">
    <property type="entry name" value="Ank"/>
    <property type="match status" value="2"/>
</dbReference>
<reference evidence="5" key="1">
    <citation type="journal article" date="2023" name="IMA Fungus">
        <title>Comparative genomic study of the Penicillium genus elucidates a diverse pangenome and 15 lateral gene transfer events.</title>
        <authorList>
            <person name="Petersen C."/>
            <person name="Sorensen T."/>
            <person name="Nielsen M.R."/>
            <person name="Sondergaard T.E."/>
            <person name="Sorensen J.L."/>
            <person name="Fitzpatrick D.A."/>
            <person name="Frisvad J.C."/>
            <person name="Nielsen K.L."/>
        </authorList>
    </citation>
    <scope>NUCLEOTIDE SEQUENCE</scope>
    <source>
        <strain evidence="5">IBT 17514</strain>
    </source>
</reference>